<dbReference type="AlphaFoldDB" id="A0AAY4B9S2"/>
<organism evidence="1 2">
    <name type="scientific">Denticeps clupeoides</name>
    <name type="common">denticle herring</name>
    <dbReference type="NCBI Taxonomy" id="299321"/>
    <lineage>
        <taxon>Eukaryota</taxon>
        <taxon>Metazoa</taxon>
        <taxon>Chordata</taxon>
        <taxon>Craniata</taxon>
        <taxon>Vertebrata</taxon>
        <taxon>Euteleostomi</taxon>
        <taxon>Actinopterygii</taxon>
        <taxon>Neopterygii</taxon>
        <taxon>Teleostei</taxon>
        <taxon>Clupei</taxon>
        <taxon>Clupeiformes</taxon>
        <taxon>Denticipitoidei</taxon>
        <taxon>Denticipitidae</taxon>
        <taxon>Denticeps</taxon>
    </lineage>
</organism>
<reference evidence="1" key="3">
    <citation type="submission" date="2025-09" db="UniProtKB">
        <authorList>
            <consortium name="Ensembl"/>
        </authorList>
    </citation>
    <scope>IDENTIFICATION</scope>
</reference>
<protein>
    <submittedName>
        <fullName evidence="1">Uncharacterized protein</fullName>
    </submittedName>
</protein>
<keyword evidence="2" id="KW-1185">Reference proteome</keyword>
<name>A0AAY4B9S2_9TELE</name>
<proteinExistence type="predicted"/>
<dbReference type="GO" id="GO:0003676">
    <property type="term" value="F:nucleic acid binding"/>
    <property type="evidence" value="ECO:0007669"/>
    <property type="project" value="InterPro"/>
</dbReference>
<evidence type="ECO:0000313" key="2">
    <source>
        <dbReference type="Proteomes" id="UP000694580"/>
    </source>
</evidence>
<reference evidence="1 2" key="1">
    <citation type="submission" date="2020-06" db="EMBL/GenBank/DDBJ databases">
        <authorList>
            <consortium name="Wellcome Sanger Institute Data Sharing"/>
        </authorList>
    </citation>
    <scope>NUCLEOTIDE SEQUENCE [LARGE SCALE GENOMIC DNA]</scope>
</reference>
<accession>A0AAY4B9S2</accession>
<dbReference type="Ensembl" id="ENSDCDT00010018773.1">
    <property type="protein sequence ID" value="ENSDCDP00010017714.1"/>
    <property type="gene ID" value="ENSDCDG00010008091.1"/>
</dbReference>
<reference evidence="1" key="2">
    <citation type="submission" date="2025-08" db="UniProtKB">
        <authorList>
            <consortium name="Ensembl"/>
        </authorList>
    </citation>
    <scope>IDENTIFICATION</scope>
</reference>
<dbReference type="Proteomes" id="UP000694580">
    <property type="component" value="Chromosome 5"/>
</dbReference>
<dbReference type="Gene3D" id="3.30.420.10">
    <property type="entry name" value="Ribonuclease H-like superfamily/Ribonuclease H"/>
    <property type="match status" value="1"/>
</dbReference>
<sequence>MVERPDGSYSLTRRSKTVWSDETKIELFDVNGRHHIWKKPGTAHQQHGGGSIMLWGCF</sequence>
<dbReference type="InterPro" id="IPR036397">
    <property type="entry name" value="RNaseH_sf"/>
</dbReference>
<evidence type="ECO:0000313" key="1">
    <source>
        <dbReference type="Ensembl" id="ENSDCDP00010017714.1"/>
    </source>
</evidence>